<dbReference type="InterPro" id="IPR015310">
    <property type="entry name" value="AHSA1-like_N"/>
</dbReference>
<evidence type="ECO:0000259" key="2">
    <source>
        <dbReference type="SMART" id="SM01000"/>
    </source>
</evidence>
<dbReference type="Gramene" id="EFJ25554">
    <property type="protein sequence ID" value="EFJ25554"/>
    <property type="gene ID" value="SELMODRAFT_413691"/>
</dbReference>
<evidence type="ECO:0000313" key="4">
    <source>
        <dbReference type="Proteomes" id="UP000001514"/>
    </source>
</evidence>
<dbReference type="GO" id="GO:0001671">
    <property type="term" value="F:ATPase activator activity"/>
    <property type="evidence" value="ECO:0000318"/>
    <property type="project" value="GO_Central"/>
</dbReference>
<dbReference type="GO" id="GO:0006457">
    <property type="term" value="P:protein folding"/>
    <property type="evidence" value="ECO:0000318"/>
    <property type="project" value="GO_Central"/>
</dbReference>
<gene>
    <name evidence="3" type="ORF">SELMODRAFT_413691</name>
</gene>
<protein>
    <recommendedName>
        <fullName evidence="2">Activator of Hsp90 ATPase AHSA1-like N-terminal domain-containing protein</fullName>
    </recommendedName>
</protein>
<evidence type="ECO:0000256" key="1">
    <source>
        <dbReference type="ARBA" id="ARBA00006817"/>
    </source>
</evidence>
<dbReference type="PANTHER" id="PTHR13009:SF22">
    <property type="entry name" value="LD43819P"/>
    <property type="match status" value="1"/>
</dbReference>
<name>D8RPX0_SELML</name>
<dbReference type="HOGENOM" id="CLU_1296291_0_0_1"/>
<accession>D8RPX0</accession>
<dbReference type="Proteomes" id="UP000001514">
    <property type="component" value="Unassembled WGS sequence"/>
</dbReference>
<dbReference type="eggNOG" id="KOG2936">
    <property type="taxonomic scope" value="Eukaryota"/>
</dbReference>
<evidence type="ECO:0000313" key="3">
    <source>
        <dbReference type="EMBL" id="EFJ25554.1"/>
    </source>
</evidence>
<dbReference type="SMART" id="SM01000">
    <property type="entry name" value="Aha1_N"/>
    <property type="match status" value="1"/>
</dbReference>
<dbReference type="GO" id="GO:0051087">
    <property type="term" value="F:protein-folding chaperone binding"/>
    <property type="evidence" value="ECO:0007669"/>
    <property type="project" value="InterPro"/>
</dbReference>
<dbReference type="PANTHER" id="PTHR13009">
    <property type="entry name" value="HEAT SHOCK PROTEIN 90 HSP90 CO-CHAPERONE AHA-1"/>
    <property type="match status" value="1"/>
</dbReference>
<comment type="similarity">
    <text evidence="1">Belongs to the AHA1 family.</text>
</comment>
<dbReference type="STRING" id="88036.D8RPX0"/>
<dbReference type="InParanoid" id="D8RPX0"/>
<dbReference type="EMBL" id="GL377586">
    <property type="protein sequence ID" value="EFJ25554.1"/>
    <property type="molecule type" value="Genomic_DNA"/>
</dbReference>
<dbReference type="Gene3D" id="3.15.10.20">
    <property type="entry name" value="Activator of Hsp90 ATPase Aha1, N-terminal domain"/>
    <property type="match status" value="1"/>
</dbReference>
<feature type="domain" description="Activator of Hsp90 ATPase AHSA1-like N-terminal" evidence="2">
    <location>
        <begin position="67"/>
        <end position="209"/>
    </location>
</feature>
<reference evidence="3 4" key="1">
    <citation type="journal article" date="2011" name="Science">
        <title>The Selaginella genome identifies genetic changes associated with the evolution of vascular plants.</title>
        <authorList>
            <person name="Banks J.A."/>
            <person name="Nishiyama T."/>
            <person name="Hasebe M."/>
            <person name="Bowman J.L."/>
            <person name="Gribskov M."/>
            <person name="dePamphilis C."/>
            <person name="Albert V.A."/>
            <person name="Aono N."/>
            <person name="Aoyama T."/>
            <person name="Ambrose B.A."/>
            <person name="Ashton N.W."/>
            <person name="Axtell M.J."/>
            <person name="Barker E."/>
            <person name="Barker M.S."/>
            <person name="Bennetzen J.L."/>
            <person name="Bonawitz N.D."/>
            <person name="Chapple C."/>
            <person name="Cheng C."/>
            <person name="Correa L.G."/>
            <person name="Dacre M."/>
            <person name="DeBarry J."/>
            <person name="Dreyer I."/>
            <person name="Elias M."/>
            <person name="Engstrom E.M."/>
            <person name="Estelle M."/>
            <person name="Feng L."/>
            <person name="Finet C."/>
            <person name="Floyd S.K."/>
            <person name="Frommer W.B."/>
            <person name="Fujita T."/>
            <person name="Gramzow L."/>
            <person name="Gutensohn M."/>
            <person name="Harholt J."/>
            <person name="Hattori M."/>
            <person name="Heyl A."/>
            <person name="Hirai T."/>
            <person name="Hiwatashi Y."/>
            <person name="Ishikawa M."/>
            <person name="Iwata M."/>
            <person name="Karol K.G."/>
            <person name="Koehler B."/>
            <person name="Kolukisaoglu U."/>
            <person name="Kubo M."/>
            <person name="Kurata T."/>
            <person name="Lalonde S."/>
            <person name="Li K."/>
            <person name="Li Y."/>
            <person name="Litt A."/>
            <person name="Lyons E."/>
            <person name="Manning G."/>
            <person name="Maruyama T."/>
            <person name="Michael T.P."/>
            <person name="Mikami K."/>
            <person name="Miyazaki S."/>
            <person name="Morinaga S."/>
            <person name="Murata T."/>
            <person name="Mueller-Roeber B."/>
            <person name="Nelson D.R."/>
            <person name="Obara M."/>
            <person name="Oguri Y."/>
            <person name="Olmstead R.G."/>
            <person name="Onodera N."/>
            <person name="Petersen B.L."/>
            <person name="Pils B."/>
            <person name="Prigge M."/>
            <person name="Rensing S.A."/>
            <person name="Riano-Pachon D.M."/>
            <person name="Roberts A.W."/>
            <person name="Sato Y."/>
            <person name="Scheller H.V."/>
            <person name="Schulz B."/>
            <person name="Schulz C."/>
            <person name="Shakirov E.V."/>
            <person name="Shibagaki N."/>
            <person name="Shinohara N."/>
            <person name="Shippen D.E."/>
            <person name="Soerensen I."/>
            <person name="Sotooka R."/>
            <person name="Sugimoto N."/>
            <person name="Sugita M."/>
            <person name="Sumikawa N."/>
            <person name="Tanurdzic M."/>
            <person name="Theissen G."/>
            <person name="Ulvskov P."/>
            <person name="Wakazuki S."/>
            <person name="Weng J.K."/>
            <person name="Willats W.W."/>
            <person name="Wipf D."/>
            <person name="Wolf P.G."/>
            <person name="Yang L."/>
            <person name="Zimmer A.D."/>
            <person name="Zhu Q."/>
            <person name="Mitros T."/>
            <person name="Hellsten U."/>
            <person name="Loque D."/>
            <person name="Otillar R."/>
            <person name="Salamov A."/>
            <person name="Schmutz J."/>
            <person name="Shapiro H."/>
            <person name="Lindquist E."/>
            <person name="Lucas S."/>
            <person name="Rokhsar D."/>
            <person name="Grigoriev I.V."/>
        </authorList>
    </citation>
    <scope>NUCLEOTIDE SEQUENCE [LARGE SCALE GENOMIC DNA]</scope>
</reference>
<dbReference type="InterPro" id="IPR036338">
    <property type="entry name" value="Aha1"/>
</dbReference>
<organism evidence="4">
    <name type="scientific">Selaginella moellendorffii</name>
    <name type="common">Spikemoss</name>
    <dbReference type="NCBI Taxonomy" id="88036"/>
    <lineage>
        <taxon>Eukaryota</taxon>
        <taxon>Viridiplantae</taxon>
        <taxon>Streptophyta</taxon>
        <taxon>Embryophyta</taxon>
        <taxon>Tracheophyta</taxon>
        <taxon>Lycopodiopsida</taxon>
        <taxon>Selaginellales</taxon>
        <taxon>Selaginellaceae</taxon>
        <taxon>Selaginella</taxon>
    </lineage>
</organism>
<dbReference type="GO" id="GO:0005829">
    <property type="term" value="C:cytosol"/>
    <property type="evidence" value="ECO:0000318"/>
    <property type="project" value="GO_Central"/>
</dbReference>
<dbReference type="SUPFAM" id="SSF103111">
    <property type="entry name" value="Activator of Hsp90 ATPase, Aha1"/>
    <property type="match status" value="1"/>
</dbReference>
<sequence>MAATGARLLGGRMLCSILAEPRGASTRCLRFPLPRNPSSCSQGMPPLLVSRRFASMCMATDRNAWEERNLNDWAISKLRELLLAAEPITFGEGSAYVTDVSRCTGDAAILTVRGKRRVDYSFDILLDFLETNVKRCAGKIEVGEPFQVEGTLSVDTCLGDLDDLRIDVAFTEVPETLPEPEREHLRSQMSQFLPKIRTQLECFEKEIKELVCD</sequence>
<dbReference type="KEGG" id="smo:SELMODRAFT_413691"/>
<dbReference type="AlphaFoldDB" id="D8RPX0"/>
<keyword evidence="4" id="KW-1185">Reference proteome</keyword>
<proteinExistence type="inferred from homology"/>
<dbReference type="Pfam" id="PF09229">
    <property type="entry name" value="Aha1_N"/>
    <property type="match status" value="1"/>
</dbReference>